<accession>A0ABP8NKI1</accession>
<protein>
    <recommendedName>
        <fullName evidence="6">Deoxyribose-phosphate aldolase</fullName>
        <shortName evidence="6">DERA</shortName>
        <ecNumber evidence="6">4.1.2.4</ecNumber>
    </recommendedName>
    <alternativeName>
        <fullName evidence="6">2-deoxy-D-ribose 5-phosphate aldolase</fullName>
    </alternativeName>
    <alternativeName>
        <fullName evidence="6">Phosphodeoxyriboaldolase</fullName>
        <shortName evidence="6">Deoxyriboaldolase</shortName>
    </alternativeName>
</protein>
<dbReference type="InterPro" id="IPR013785">
    <property type="entry name" value="Aldolase_TIM"/>
</dbReference>
<dbReference type="EC" id="4.1.2.4" evidence="6"/>
<dbReference type="InterPro" id="IPR011343">
    <property type="entry name" value="DeoC"/>
</dbReference>
<keyword evidence="2 6" id="KW-0963">Cytoplasm</keyword>
<dbReference type="SMART" id="SM01133">
    <property type="entry name" value="DeoC"/>
    <property type="match status" value="1"/>
</dbReference>
<feature type="active site" description="Schiff-base intermediate with acetaldehyde" evidence="6">
    <location>
        <position position="155"/>
    </location>
</feature>
<sequence length="224" mass="24329">MSFNLASYIDHTILKQTTTVAEVDKVCVEASMAGFVSVCIPPRYVAGAKKLLDGSKVKVATVIGFPLGYNATEVKVREIEEAIHMGADELDMVIDLCALKSGDWKHLTHELEACMAPVYQAGRILKVIVESGMLTDSELIACCQLYGKYEIDFMKTSTGFSGTGATIHAVRMMREFLPARIGIKASGGIRDYEFARQLIDAGANRLGCSSSMQLMKEFKVATGA</sequence>
<comment type="similarity">
    <text evidence="1 6">Belongs to the DeoC/FbaB aldolase family. DeoC type 1 subfamily.</text>
</comment>
<evidence type="ECO:0000256" key="4">
    <source>
        <dbReference type="ARBA" id="ARBA00023270"/>
    </source>
</evidence>
<comment type="catalytic activity">
    <reaction evidence="5 6">
        <text>2-deoxy-D-ribose 5-phosphate = D-glyceraldehyde 3-phosphate + acetaldehyde</text>
        <dbReference type="Rhea" id="RHEA:12821"/>
        <dbReference type="ChEBI" id="CHEBI:15343"/>
        <dbReference type="ChEBI" id="CHEBI:59776"/>
        <dbReference type="ChEBI" id="CHEBI:62877"/>
        <dbReference type="EC" id="4.1.2.4"/>
    </reaction>
</comment>
<evidence type="ECO:0000313" key="7">
    <source>
        <dbReference type="EMBL" id="GAA4467180.1"/>
    </source>
</evidence>
<dbReference type="RefSeq" id="WP_345083239.1">
    <property type="nucleotide sequence ID" value="NZ_BAABFA010000015.1"/>
</dbReference>
<dbReference type="Gene3D" id="3.20.20.70">
    <property type="entry name" value="Aldolase class I"/>
    <property type="match status" value="1"/>
</dbReference>
<comment type="subcellular location">
    <subcellularLocation>
        <location evidence="6">Cytoplasm</location>
    </subcellularLocation>
</comment>
<dbReference type="Proteomes" id="UP001500067">
    <property type="component" value="Unassembled WGS sequence"/>
</dbReference>
<evidence type="ECO:0000256" key="1">
    <source>
        <dbReference type="ARBA" id="ARBA00010936"/>
    </source>
</evidence>
<name>A0ABP8NKI1_9BACT</name>
<keyword evidence="8" id="KW-1185">Reference proteome</keyword>
<evidence type="ECO:0000256" key="5">
    <source>
        <dbReference type="ARBA" id="ARBA00048791"/>
    </source>
</evidence>
<dbReference type="EMBL" id="BAABFA010000015">
    <property type="protein sequence ID" value="GAA4467180.1"/>
    <property type="molecule type" value="Genomic_DNA"/>
</dbReference>
<comment type="caution">
    <text evidence="7">The sequence shown here is derived from an EMBL/GenBank/DDBJ whole genome shotgun (WGS) entry which is preliminary data.</text>
</comment>
<evidence type="ECO:0000256" key="2">
    <source>
        <dbReference type="ARBA" id="ARBA00022490"/>
    </source>
</evidence>
<keyword evidence="4 6" id="KW-0704">Schiff base</keyword>
<feature type="active site" description="Proton donor/acceptor" evidence="6">
    <location>
        <position position="91"/>
    </location>
</feature>
<dbReference type="InterPro" id="IPR002915">
    <property type="entry name" value="DeoC/FbaB/LacD_aldolase"/>
</dbReference>
<proteinExistence type="inferred from homology"/>
<keyword evidence="3 6" id="KW-0456">Lyase</keyword>
<dbReference type="PANTHER" id="PTHR10889">
    <property type="entry name" value="DEOXYRIBOSE-PHOSPHATE ALDOLASE"/>
    <property type="match status" value="1"/>
</dbReference>
<gene>
    <name evidence="6 7" type="primary">deoC</name>
    <name evidence="7" type="ORF">GCM10023093_22590</name>
</gene>
<comment type="pathway">
    <text evidence="6">Carbohydrate degradation; 2-deoxy-D-ribose 1-phosphate degradation; D-glyceraldehyde 3-phosphate and acetaldehyde from 2-deoxy-alpha-D-ribose 1-phosphate: step 2/2.</text>
</comment>
<dbReference type="SUPFAM" id="SSF51569">
    <property type="entry name" value="Aldolase"/>
    <property type="match status" value="1"/>
</dbReference>
<evidence type="ECO:0000313" key="8">
    <source>
        <dbReference type="Proteomes" id="UP001500067"/>
    </source>
</evidence>
<comment type="function">
    <text evidence="6">Catalyzes a reversible aldol reaction between acetaldehyde and D-glyceraldehyde 3-phosphate to generate 2-deoxy-D-ribose 5-phosphate.</text>
</comment>
<feature type="active site" description="Proton donor/acceptor" evidence="6">
    <location>
        <position position="184"/>
    </location>
</feature>
<dbReference type="NCBIfam" id="TIGR00126">
    <property type="entry name" value="deoC"/>
    <property type="match status" value="1"/>
</dbReference>
<dbReference type="CDD" id="cd00959">
    <property type="entry name" value="DeoC"/>
    <property type="match status" value="1"/>
</dbReference>
<organism evidence="7 8">
    <name type="scientific">Nemorincola caseinilytica</name>
    <dbReference type="NCBI Taxonomy" id="2054315"/>
    <lineage>
        <taxon>Bacteria</taxon>
        <taxon>Pseudomonadati</taxon>
        <taxon>Bacteroidota</taxon>
        <taxon>Chitinophagia</taxon>
        <taxon>Chitinophagales</taxon>
        <taxon>Chitinophagaceae</taxon>
        <taxon>Nemorincola</taxon>
    </lineage>
</organism>
<dbReference type="InterPro" id="IPR028581">
    <property type="entry name" value="DeoC_typeI"/>
</dbReference>
<dbReference type="HAMAP" id="MF_00114">
    <property type="entry name" value="DeoC_type1"/>
    <property type="match status" value="1"/>
</dbReference>
<reference evidence="8" key="1">
    <citation type="journal article" date="2019" name="Int. J. Syst. Evol. Microbiol.">
        <title>The Global Catalogue of Microorganisms (GCM) 10K type strain sequencing project: providing services to taxonomists for standard genome sequencing and annotation.</title>
        <authorList>
            <consortium name="The Broad Institute Genomics Platform"/>
            <consortium name="The Broad Institute Genome Sequencing Center for Infectious Disease"/>
            <person name="Wu L."/>
            <person name="Ma J."/>
        </authorList>
    </citation>
    <scope>NUCLEOTIDE SEQUENCE [LARGE SCALE GENOMIC DNA]</scope>
    <source>
        <strain evidence="8">JCM 32105</strain>
    </source>
</reference>
<dbReference type="Pfam" id="PF01791">
    <property type="entry name" value="DeoC"/>
    <property type="match status" value="1"/>
</dbReference>
<dbReference type="PANTHER" id="PTHR10889:SF1">
    <property type="entry name" value="DEOXYRIBOSE-PHOSPHATE ALDOLASE"/>
    <property type="match status" value="1"/>
</dbReference>
<evidence type="ECO:0000256" key="6">
    <source>
        <dbReference type="HAMAP-Rule" id="MF_00114"/>
    </source>
</evidence>
<dbReference type="PIRSF" id="PIRSF001357">
    <property type="entry name" value="DeoC"/>
    <property type="match status" value="1"/>
</dbReference>
<evidence type="ECO:0000256" key="3">
    <source>
        <dbReference type="ARBA" id="ARBA00023239"/>
    </source>
</evidence>